<evidence type="ECO:0000256" key="5">
    <source>
        <dbReference type="ARBA" id="ARBA00023136"/>
    </source>
</evidence>
<feature type="transmembrane region" description="Helical" evidence="7">
    <location>
        <begin position="361"/>
        <end position="379"/>
    </location>
</feature>
<feature type="non-terminal residue" evidence="8">
    <location>
        <position position="426"/>
    </location>
</feature>
<dbReference type="PANTHER" id="PTHR12191">
    <property type="entry name" value="SOLUTE CARRIER FAMILY 39"/>
    <property type="match status" value="1"/>
</dbReference>
<protein>
    <recommendedName>
        <fullName evidence="11">Metal cation transporter, ZIP family</fullName>
    </recommendedName>
</protein>
<dbReference type="Pfam" id="PF02535">
    <property type="entry name" value="Zip"/>
    <property type="match status" value="1"/>
</dbReference>
<keyword evidence="3 7" id="KW-0812">Transmembrane</keyword>
<dbReference type="PANTHER" id="PTHR12191:SF37">
    <property type="entry name" value="ZINC TRANSPORTER FOI"/>
    <property type="match status" value="1"/>
</dbReference>
<evidence type="ECO:0008006" key="11">
    <source>
        <dbReference type="Google" id="ProtNLM"/>
    </source>
</evidence>
<dbReference type="GO" id="GO:0140410">
    <property type="term" value="F:monoatomic cation:bicarbonate symporter activity"/>
    <property type="evidence" value="ECO:0007669"/>
    <property type="project" value="TreeGrafter"/>
</dbReference>
<evidence type="ECO:0000313" key="9">
    <source>
        <dbReference type="EMBL" id="KFD70272.1"/>
    </source>
</evidence>
<evidence type="ECO:0000256" key="6">
    <source>
        <dbReference type="SAM" id="MobiDB-lite"/>
    </source>
</evidence>
<dbReference type="AlphaFoldDB" id="A0A085LY56"/>
<dbReference type="GO" id="GO:0005385">
    <property type="term" value="F:zinc ion transmembrane transporter activity"/>
    <property type="evidence" value="ECO:0007669"/>
    <property type="project" value="TreeGrafter"/>
</dbReference>
<proteinExistence type="inferred from homology"/>
<evidence type="ECO:0000256" key="1">
    <source>
        <dbReference type="ARBA" id="ARBA00004141"/>
    </source>
</evidence>
<dbReference type="GO" id="GO:0005886">
    <property type="term" value="C:plasma membrane"/>
    <property type="evidence" value="ECO:0007669"/>
    <property type="project" value="TreeGrafter"/>
</dbReference>
<feature type="transmembrane region" description="Helical" evidence="7">
    <location>
        <begin position="79"/>
        <end position="101"/>
    </location>
</feature>
<evidence type="ECO:0000256" key="4">
    <source>
        <dbReference type="ARBA" id="ARBA00022989"/>
    </source>
</evidence>
<comment type="similarity">
    <text evidence="2">Belongs to the ZIP transporter (TC 2.A.5) family.</text>
</comment>
<feature type="compositionally biased region" description="Polar residues" evidence="6">
    <location>
        <begin position="227"/>
        <end position="238"/>
    </location>
</feature>
<dbReference type="GO" id="GO:0071578">
    <property type="term" value="P:zinc ion import across plasma membrane"/>
    <property type="evidence" value="ECO:0007669"/>
    <property type="project" value="TreeGrafter"/>
</dbReference>
<comment type="subcellular location">
    <subcellularLocation>
        <location evidence="1">Membrane</location>
        <topology evidence="1">Multi-pass membrane protein</topology>
    </subcellularLocation>
</comment>
<feature type="transmembrane region" description="Helical" evidence="7">
    <location>
        <begin position="148"/>
        <end position="167"/>
    </location>
</feature>
<evidence type="ECO:0000256" key="3">
    <source>
        <dbReference type="ARBA" id="ARBA00022692"/>
    </source>
</evidence>
<evidence type="ECO:0000256" key="2">
    <source>
        <dbReference type="ARBA" id="ARBA00006939"/>
    </source>
</evidence>
<keyword evidence="5 7" id="KW-0472">Membrane</keyword>
<evidence type="ECO:0000256" key="7">
    <source>
        <dbReference type="SAM" id="Phobius"/>
    </source>
</evidence>
<name>A0A085LY56_9BILA</name>
<sequence length="426" mass="45970">PIERCLHCDFYESFITTWRPRQGRNEATTKGITSHRASGFLLLLTKKSMSSESSLLAAMQTTTAAADASLEGYVVDYKVWLIGLAFVTLISFCAAVGIIILPLIGSKRYRRMLSWFIGLGVGSLSGSAIFHLLPSAVDVNVTSGNNALRLWLVLAGIYVFYVVENMIKIVSSKRKKARLQSDSFKSELSLETVDGKVNAVSLSAVLPLQKDLVSPVDCSATKDSGLPNGSTSNQEADNSQDLRLKLFTVTSDIRGPEHSHGDGGGIASVAWMIIIGDSIHNFIDGLSIGAAFSRKLFTGISISVAVFCEEFPHELGDVAILISSGMSVKQALFYNVLSALTCYLGFIVGMIVGELGTADRLIFSFAGGMFLFISLGNMIPEMSHRMQQKLNSDSSNAVKLFFIQCSGILAGLVCLFLLAQFGDQIV</sequence>
<dbReference type="InterPro" id="IPR050799">
    <property type="entry name" value="ZIP_Transporter"/>
</dbReference>
<dbReference type="Proteomes" id="UP000030764">
    <property type="component" value="Unassembled WGS sequence"/>
</dbReference>
<gene>
    <name evidence="8" type="ORF">M513_09231</name>
    <name evidence="9" type="ORF">M514_09231</name>
</gene>
<feature type="non-terminal residue" evidence="8">
    <location>
        <position position="1"/>
    </location>
</feature>
<feature type="transmembrane region" description="Helical" evidence="7">
    <location>
        <begin position="332"/>
        <end position="355"/>
    </location>
</feature>
<evidence type="ECO:0000313" key="8">
    <source>
        <dbReference type="EMBL" id="KFD49902.1"/>
    </source>
</evidence>
<keyword evidence="10" id="KW-1185">Reference proteome</keyword>
<dbReference type="GO" id="GO:0030003">
    <property type="term" value="P:intracellular monoatomic cation homeostasis"/>
    <property type="evidence" value="ECO:0007669"/>
    <property type="project" value="TreeGrafter"/>
</dbReference>
<reference evidence="8 10" key="1">
    <citation type="journal article" date="2014" name="Nat. Genet.">
        <title>Genome and transcriptome of the porcine whipworm Trichuris suis.</title>
        <authorList>
            <person name="Jex A.R."/>
            <person name="Nejsum P."/>
            <person name="Schwarz E.M."/>
            <person name="Hu L."/>
            <person name="Young N.D."/>
            <person name="Hall R.S."/>
            <person name="Korhonen P.K."/>
            <person name="Liao S."/>
            <person name="Thamsborg S."/>
            <person name="Xia J."/>
            <person name="Xu P."/>
            <person name="Wang S."/>
            <person name="Scheerlinck J.P."/>
            <person name="Hofmann A."/>
            <person name="Sternberg P.W."/>
            <person name="Wang J."/>
            <person name="Gasser R.B."/>
        </authorList>
    </citation>
    <scope>NUCLEOTIDE SEQUENCE [LARGE SCALE GENOMIC DNA]</scope>
    <source>
        <strain evidence="9">DCEP-RM93F</strain>
        <strain evidence="8">DCEP-RM93M</strain>
    </source>
</reference>
<feature type="region of interest" description="Disordered" evidence="6">
    <location>
        <begin position="219"/>
        <end position="238"/>
    </location>
</feature>
<organism evidence="8 10">
    <name type="scientific">Trichuris suis</name>
    <name type="common">pig whipworm</name>
    <dbReference type="NCBI Taxonomy" id="68888"/>
    <lineage>
        <taxon>Eukaryota</taxon>
        <taxon>Metazoa</taxon>
        <taxon>Ecdysozoa</taxon>
        <taxon>Nematoda</taxon>
        <taxon>Enoplea</taxon>
        <taxon>Dorylaimia</taxon>
        <taxon>Trichinellida</taxon>
        <taxon>Trichuridae</taxon>
        <taxon>Trichuris</taxon>
    </lineage>
</organism>
<feature type="transmembrane region" description="Helical" evidence="7">
    <location>
        <begin position="400"/>
        <end position="421"/>
    </location>
</feature>
<keyword evidence="4 7" id="KW-1133">Transmembrane helix</keyword>
<dbReference type="EMBL" id="KL363262">
    <property type="protein sequence ID" value="KFD49902.1"/>
    <property type="molecule type" value="Genomic_DNA"/>
</dbReference>
<dbReference type="InterPro" id="IPR003689">
    <property type="entry name" value="ZIP"/>
</dbReference>
<feature type="transmembrane region" description="Helical" evidence="7">
    <location>
        <begin position="113"/>
        <end position="133"/>
    </location>
</feature>
<dbReference type="Proteomes" id="UP000030758">
    <property type="component" value="Unassembled WGS sequence"/>
</dbReference>
<accession>A0A085LY56</accession>
<dbReference type="EMBL" id="KL367489">
    <property type="protein sequence ID" value="KFD70272.1"/>
    <property type="molecule type" value="Genomic_DNA"/>
</dbReference>
<evidence type="ECO:0000313" key="10">
    <source>
        <dbReference type="Proteomes" id="UP000030764"/>
    </source>
</evidence>